<dbReference type="PROSITE" id="PS00932">
    <property type="entry name" value="MOLYBDOPTERIN_PROK_3"/>
    <property type="match status" value="1"/>
</dbReference>
<dbReference type="InterPro" id="IPR036010">
    <property type="entry name" value="2Fe-2S_ferredoxin-like_sf"/>
</dbReference>
<evidence type="ECO:0000313" key="7">
    <source>
        <dbReference type="EMBL" id="MCR4448104.1"/>
    </source>
</evidence>
<dbReference type="InterPro" id="IPR006655">
    <property type="entry name" value="Mopterin_OxRdtase_prok_CS"/>
</dbReference>
<dbReference type="Pfam" id="PF01568">
    <property type="entry name" value="Molydop_binding"/>
    <property type="match status" value="1"/>
</dbReference>
<dbReference type="Gene3D" id="3.10.20.740">
    <property type="match status" value="1"/>
</dbReference>
<dbReference type="InterPro" id="IPR009010">
    <property type="entry name" value="Asp_de-COase-like_dom_sf"/>
</dbReference>
<reference evidence="7" key="1">
    <citation type="submission" date="2022-08" db="EMBL/GenBank/DDBJ databases">
        <title>A global survey of hypervirulent Aeromonas hydrophila identified this emerging pathogen in farmed fish in the lower Mekong River basin.</title>
        <authorList>
            <person name="Xu T."/>
            <person name="Rasmussen-Ivey C.R."/>
            <person name="Moen F.S."/>
            <person name="Fernandez Bravo A."/>
            <person name="Lamy B."/>
            <person name="Beaz-Hidalgo R."/>
            <person name="Khan C.D."/>
            <person name="Castro Escarpulli G."/>
            <person name="Yasin I.S.M."/>
            <person name="Figueras M.J."/>
            <person name="Azzam Sayuti M."/>
            <person name="Karim M.M."/>
            <person name="Alam K.M."/>
            <person name="Le T.T.T."/>
            <person name="Thao N.H.P."/>
            <person name="Addo S."/>
            <person name="Duodu S."/>
            <person name="Ali S."/>
            <person name="Mey S."/>
            <person name="Somony T."/>
            <person name="Liles M.R."/>
        </authorList>
    </citation>
    <scope>NUCLEOTIDE SEQUENCE</scope>
    <source>
        <strain evidence="7">0.14</strain>
    </source>
</reference>
<dbReference type="PANTHER" id="PTHR43742:SF2">
    <property type="entry name" value="ASSIMILATORY NITRATE REDUCTASE CATALYTIC SUBUNIT"/>
    <property type="match status" value="1"/>
</dbReference>
<feature type="region of interest" description="Disordered" evidence="5">
    <location>
        <begin position="316"/>
        <end position="335"/>
    </location>
</feature>
<dbReference type="AlphaFoldDB" id="A0AAW5M4C6"/>
<comment type="cofactor">
    <cofactor evidence="1">
        <name>Mo-bis(molybdopterin guanine dinucleotide)</name>
        <dbReference type="ChEBI" id="CHEBI:60539"/>
    </cofactor>
</comment>
<accession>A0AAW5M4C6</accession>
<proteinExistence type="predicted"/>
<evidence type="ECO:0000256" key="2">
    <source>
        <dbReference type="ARBA" id="ARBA00022505"/>
    </source>
</evidence>
<evidence type="ECO:0000313" key="8">
    <source>
        <dbReference type="Proteomes" id="UP001204061"/>
    </source>
</evidence>
<dbReference type="CDD" id="cd02790">
    <property type="entry name" value="MopB_CT_Formate-Dh_H"/>
    <property type="match status" value="1"/>
</dbReference>
<dbReference type="GO" id="GO:0046872">
    <property type="term" value="F:metal ion binding"/>
    <property type="evidence" value="ECO:0007669"/>
    <property type="project" value="UniProtKB-KW"/>
</dbReference>
<dbReference type="InterPro" id="IPR050612">
    <property type="entry name" value="Prok_Mopterin_Oxidored"/>
</dbReference>
<dbReference type="RefSeq" id="WP_257725131.1">
    <property type="nucleotide sequence ID" value="NZ_JANLFC010000020.1"/>
</dbReference>
<feature type="compositionally biased region" description="Basic and acidic residues" evidence="5">
    <location>
        <begin position="326"/>
        <end position="335"/>
    </location>
</feature>
<dbReference type="SUPFAM" id="SSF54292">
    <property type="entry name" value="2Fe-2S ferredoxin-like"/>
    <property type="match status" value="1"/>
</dbReference>
<name>A0AAW5M4C6_AERVE</name>
<dbReference type="GO" id="GO:0043546">
    <property type="term" value="F:molybdopterin cofactor binding"/>
    <property type="evidence" value="ECO:0007669"/>
    <property type="project" value="InterPro"/>
</dbReference>
<dbReference type="GO" id="GO:0016491">
    <property type="term" value="F:oxidoreductase activity"/>
    <property type="evidence" value="ECO:0007669"/>
    <property type="project" value="UniProtKB-KW"/>
</dbReference>
<evidence type="ECO:0000256" key="3">
    <source>
        <dbReference type="ARBA" id="ARBA00022723"/>
    </source>
</evidence>
<evidence type="ECO:0000256" key="1">
    <source>
        <dbReference type="ARBA" id="ARBA00001942"/>
    </source>
</evidence>
<dbReference type="PANTHER" id="PTHR43742">
    <property type="entry name" value="TRIMETHYLAMINE-N-OXIDE REDUCTASE"/>
    <property type="match status" value="1"/>
</dbReference>
<keyword evidence="2" id="KW-0500">Molybdenum</keyword>
<dbReference type="GO" id="GO:0051536">
    <property type="term" value="F:iron-sulfur cluster binding"/>
    <property type="evidence" value="ECO:0007669"/>
    <property type="project" value="InterPro"/>
</dbReference>
<evidence type="ECO:0000256" key="4">
    <source>
        <dbReference type="ARBA" id="ARBA00023002"/>
    </source>
</evidence>
<dbReference type="Proteomes" id="UP001204061">
    <property type="component" value="Unassembled WGS sequence"/>
</dbReference>
<dbReference type="CDD" id="cd00207">
    <property type="entry name" value="fer2"/>
    <property type="match status" value="1"/>
</dbReference>
<keyword evidence="4" id="KW-0560">Oxidoreductase</keyword>
<sequence length="335" mass="36851">MITITLDGAQLTVDPTRTLLQIAKQHQIDIPSLCGDNTSGPKTSCDLCVVEIAGLGIRRACETRPEAGMVITSQSDALHAHRQQALGRILADHYADCEAPCQRACPAGVDIQSYLHHIAMGGDWRHQHPQEITAEICRVTPQYAGIQWNKVGPEGLQWPCNNAVPEGTRLLHSKQFIRGKGEMVATPFRYAAELPDETYPIVLTTGRLLEQFHTGTMTRKTKGLDKLAGPRVMMSVVDAQRLGIRNSEQVKVTSRRGHIELPAFVTKRMQPGVVFIPFHFAEAPANRLTINATDPHAKIPEFKVAAVRIDKLESPSQTGVLSMQKEPAKPDIEVA</sequence>
<protein>
    <submittedName>
        <fullName evidence="7">2Fe-2S iron-sulfur cluster-binding protein</fullName>
    </submittedName>
</protein>
<dbReference type="InterPro" id="IPR006657">
    <property type="entry name" value="MoPterin_dinucl-bd_dom"/>
</dbReference>
<feature type="domain" description="2Fe-2S ferredoxin-type" evidence="6">
    <location>
        <begin position="1"/>
        <end position="77"/>
    </location>
</feature>
<dbReference type="InterPro" id="IPR001041">
    <property type="entry name" value="2Fe-2S_ferredoxin-type"/>
</dbReference>
<keyword evidence="3" id="KW-0479">Metal-binding</keyword>
<dbReference type="Gene3D" id="2.40.40.20">
    <property type="match status" value="1"/>
</dbReference>
<evidence type="ECO:0000259" key="6">
    <source>
        <dbReference type="PROSITE" id="PS51085"/>
    </source>
</evidence>
<comment type="caution">
    <text evidence="7">The sequence shown here is derived from an EMBL/GenBank/DDBJ whole genome shotgun (WGS) entry which is preliminary data.</text>
</comment>
<dbReference type="PROSITE" id="PS51085">
    <property type="entry name" value="2FE2S_FER_2"/>
    <property type="match status" value="1"/>
</dbReference>
<evidence type="ECO:0000256" key="5">
    <source>
        <dbReference type="SAM" id="MobiDB-lite"/>
    </source>
</evidence>
<dbReference type="Pfam" id="PF13510">
    <property type="entry name" value="Fer2_4"/>
    <property type="match status" value="1"/>
</dbReference>
<dbReference type="InterPro" id="IPR041925">
    <property type="entry name" value="CT_Formate-Dh_H"/>
</dbReference>
<dbReference type="EMBL" id="JANLFC010000020">
    <property type="protein sequence ID" value="MCR4448104.1"/>
    <property type="molecule type" value="Genomic_DNA"/>
</dbReference>
<gene>
    <name evidence="7" type="ORF">NS965_06860</name>
</gene>
<dbReference type="SUPFAM" id="SSF50692">
    <property type="entry name" value="ADC-like"/>
    <property type="match status" value="1"/>
</dbReference>
<organism evidence="7 8">
    <name type="scientific">Aeromonas veronii</name>
    <dbReference type="NCBI Taxonomy" id="654"/>
    <lineage>
        <taxon>Bacteria</taxon>
        <taxon>Pseudomonadati</taxon>
        <taxon>Pseudomonadota</taxon>
        <taxon>Gammaproteobacteria</taxon>
        <taxon>Aeromonadales</taxon>
        <taxon>Aeromonadaceae</taxon>
        <taxon>Aeromonas</taxon>
    </lineage>
</organism>